<dbReference type="CDD" id="cd00609">
    <property type="entry name" value="AAT_like"/>
    <property type="match status" value="1"/>
</dbReference>
<comment type="cofactor">
    <cofactor evidence="1">
        <name>pyridoxal 5'-phosphate</name>
        <dbReference type="ChEBI" id="CHEBI:597326"/>
    </cofactor>
</comment>
<dbReference type="AlphaFoldDB" id="A0A0R3UB65"/>
<evidence type="ECO:0000256" key="5">
    <source>
        <dbReference type="ARBA" id="ARBA00022679"/>
    </source>
</evidence>
<dbReference type="FunFam" id="3.40.640.10:FF:000024">
    <property type="entry name" value="Kynurenine--oxoglutarate transaminase 3"/>
    <property type="match status" value="1"/>
</dbReference>
<keyword evidence="10" id="KW-1185">Reference proteome</keyword>
<dbReference type="UniPathway" id="UPA00334">
    <property type="reaction ID" value="UER00726"/>
</dbReference>
<name>A0A0R3UB65_MESCO</name>
<evidence type="ECO:0000313" key="10">
    <source>
        <dbReference type="Proteomes" id="UP000267029"/>
    </source>
</evidence>
<dbReference type="PANTHER" id="PTHR43807:SF20">
    <property type="entry name" value="FI04487P"/>
    <property type="match status" value="1"/>
</dbReference>
<evidence type="ECO:0000313" key="11">
    <source>
        <dbReference type="WBParaSite" id="MCU_012489-RA"/>
    </source>
</evidence>
<comment type="pathway">
    <text evidence="7">Amino-acid degradation; L-kynurenine degradation; kynurenate from L-kynurenine: step 1/2.</text>
</comment>
<evidence type="ECO:0000256" key="2">
    <source>
        <dbReference type="ARBA" id="ARBA00007441"/>
    </source>
</evidence>
<dbReference type="FunFam" id="3.90.1150.10:FF:000021">
    <property type="entry name" value="Kynurenine--oxoglutarate transaminase 3"/>
    <property type="match status" value="1"/>
</dbReference>
<keyword evidence="4" id="KW-0032">Aminotransferase</keyword>
<evidence type="ECO:0000256" key="6">
    <source>
        <dbReference type="ARBA" id="ARBA00022898"/>
    </source>
</evidence>
<evidence type="ECO:0000256" key="4">
    <source>
        <dbReference type="ARBA" id="ARBA00022576"/>
    </source>
</evidence>
<proteinExistence type="inferred from homology"/>
<evidence type="ECO:0000313" key="9">
    <source>
        <dbReference type="EMBL" id="VDD78161.1"/>
    </source>
</evidence>
<evidence type="ECO:0000256" key="7">
    <source>
        <dbReference type="ARBA" id="ARBA00024016"/>
    </source>
</evidence>
<evidence type="ECO:0000256" key="1">
    <source>
        <dbReference type="ARBA" id="ARBA00001933"/>
    </source>
</evidence>
<comment type="subunit">
    <text evidence="3">Homodimer.</text>
</comment>
<dbReference type="EMBL" id="UXSR01001337">
    <property type="protein sequence ID" value="VDD78161.1"/>
    <property type="molecule type" value="Genomic_DNA"/>
</dbReference>
<keyword evidence="5" id="KW-0808">Transferase</keyword>
<dbReference type="Proteomes" id="UP000267029">
    <property type="component" value="Unassembled WGS sequence"/>
</dbReference>
<organism evidence="11">
    <name type="scientific">Mesocestoides corti</name>
    <name type="common">Flatworm</name>
    <dbReference type="NCBI Taxonomy" id="53468"/>
    <lineage>
        <taxon>Eukaryota</taxon>
        <taxon>Metazoa</taxon>
        <taxon>Spiralia</taxon>
        <taxon>Lophotrochozoa</taxon>
        <taxon>Platyhelminthes</taxon>
        <taxon>Cestoda</taxon>
        <taxon>Eucestoda</taxon>
        <taxon>Cyclophyllidea</taxon>
        <taxon>Mesocestoididae</taxon>
        <taxon>Mesocestoides</taxon>
    </lineage>
</organism>
<dbReference type="Gene3D" id="3.90.1150.10">
    <property type="entry name" value="Aspartate Aminotransferase, domain 1"/>
    <property type="match status" value="1"/>
</dbReference>
<dbReference type="GO" id="GO:0097053">
    <property type="term" value="P:L-kynurenine catabolic process"/>
    <property type="evidence" value="ECO:0007669"/>
    <property type="project" value="UniProtKB-UniPathway"/>
</dbReference>
<dbReference type="SUPFAM" id="SSF53383">
    <property type="entry name" value="PLP-dependent transferases"/>
    <property type="match status" value="1"/>
</dbReference>
<accession>A0A0R3UB65</accession>
<dbReference type="WBParaSite" id="MCU_012489-RA">
    <property type="protein sequence ID" value="MCU_012489-RA"/>
    <property type="gene ID" value="MCU_012489"/>
</dbReference>
<dbReference type="GO" id="GO:0005739">
    <property type="term" value="C:mitochondrion"/>
    <property type="evidence" value="ECO:0007669"/>
    <property type="project" value="TreeGrafter"/>
</dbReference>
<feature type="domain" description="Aminotransferase class I/classII large" evidence="8">
    <location>
        <begin position="29"/>
        <end position="429"/>
    </location>
</feature>
<reference evidence="11" key="2">
    <citation type="submission" date="2019-11" db="UniProtKB">
        <authorList>
            <consortium name="WormBaseParasite"/>
        </authorList>
    </citation>
    <scope>IDENTIFICATION</scope>
</reference>
<dbReference type="GO" id="GO:0030170">
    <property type="term" value="F:pyridoxal phosphate binding"/>
    <property type="evidence" value="ECO:0007669"/>
    <property type="project" value="InterPro"/>
</dbReference>
<dbReference type="InterPro" id="IPR051326">
    <property type="entry name" value="Kynurenine-oxoglutarate_AT"/>
</dbReference>
<dbReference type="InterPro" id="IPR004839">
    <property type="entry name" value="Aminotransferase_I/II_large"/>
</dbReference>
<sequence length="438" mass="49378">MSNIIPAERTLNLKPRVWQELNDTIDKEKAINLTRGSPDFIFTNRVLRNLRYVADDNVSPSLHQYARSTGHLRLVNALAKLYNQRFRHDPCVSGEIPENLREATFGADRCINPLTEIIISVGGVGALSTIFLALIDPGDEVVVIEPAFDCYAPQIEAAGGVYVGVPLVPPKDTKCRVDSSEFTVDWEELELKITRKTKMLLLNTPCNPGGKVFTKEEIKKIADICIRHDLICLSDEVYEWLVFPPHKHYKIASFPGMWERTITVGSAGKVFGVTGWKIGWTIGPELFINAMQLIQQNTTYAMWTPLQEALAQTIEEMISTLDTNDCFFRKLSLQIAEKRDRFANALESVGLCPVIPQGGFFMLANISNVEGPKREKDDKRPYDVVFNEWMMKNKGIAGAPLSAFFNDANSSFADDYLRFCIVKDDSTLDKVEECLKKW</sequence>
<reference evidence="9 10" key="1">
    <citation type="submission" date="2018-10" db="EMBL/GenBank/DDBJ databases">
        <authorList>
            <consortium name="Pathogen Informatics"/>
        </authorList>
    </citation>
    <scope>NUCLEOTIDE SEQUENCE [LARGE SCALE GENOMIC DNA]</scope>
</reference>
<dbReference type="InterPro" id="IPR015424">
    <property type="entry name" value="PyrdxlP-dep_Trfase"/>
</dbReference>
<dbReference type="STRING" id="53468.A0A0R3UB65"/>
<dbReference type="PANTHER" id="PTHR43807">
    <property type="entry name" value="FI04487P"/>
    <property type="match status" value="1"/>
</dbReference>
<evidence type="ECO:0000256" key="3">
    <source>
        <dbReference type="ARBA" id="ARBA00011738"/>
    </source>
</evidence>
<dbReference type="GO" id="GO:0016212">
    <property type="term" value="F:kynurenine-oxoglutarate transaminase activity"/>
    <property type="evidence" value="ECO:0007669"/>
    <property type="project" value="TreeGrafter"/>
</dbReference>
<comment type="similarity">
    <text evidence="2">Belongs to the class-I pyridoxal-phosphate-dependent aminotransferase family.</text>
</comment>
<dbReference type="Gene3D" id="3.40.640.10">
    <property type="entry name" value="Type I PLP-dependent aspartate aminotransferase-like (Major domain)"/>
    <property type="match status" value="1"/>
</dbReference>
<dbReference type="Pfam" id="PF00155">
    <property type="entry name" value="Aminotran_1_2"/>
    <property type="match status" value="1"/>
</dbReference>
<gene>
    <name evidence="9" type="ORF">MCOS_LOCUS4164</name>
</gene>
<protein>
    <submittedName>
        <fullName evidence="11">Aminotran_1_2 domain-containing protein</fullName>
    </submittedName>
</protein>
<dbReference type="OrthoDB" id="2414662at2759"/>
<evidence type="ECO:0000259" key="8">
    <source>
        <dbReference type="Pfam" id="PF00155"/>
    </source>
</evidence>
<dbReference type="InterPro" id="IPR015422">
    <property type="entry name" value="PyrdxlP-dep_Trfase_small"/>
</dbReference>
<dbReference type="InterPro" id="IPR015421">
    <property type="entry name" value="PyrdxlP-dep_Trfase_major"/>
</dbReference>
<keyword evidence="6" id="KW-0663">Pyridoxal phosphate</keyword>